<dbReference type="EMBL" id="UYYB01018181">
    <property type="protein sequence ID" value="VDM70926.1"/>
    <property type="molecule type" value="Genomic_DNA"/>
</dbReference>
<dbReference type="GO" id="GO:0016020">
    <property type="term" value="C:membrane"/>
    <property type="evidence" value="ECO:0007669"/>
    <property type="project" value="UniProtKB-SubCell"/>
</dbReference>
<evidence type="ECO:0000256" key="6">
    <source>
        <dbReference type="SAM" id="Phobius"/>
    </source>
</evidence>
<dbReference type="OrthoDB" id="5876778at2759"/>
<keyword evidence="3 6" id="KW-1133">Transmembrane helix</keyword>
<keyword evidence="2 6" id="KW-0812">Transmembrane</keyword>
<feature type="transmembrane region" description="Helical" evidence="6">
    <location>
        <begin position="186"/>
        <end position="207"/>
    </location>
</feature>
<organism evidence="7 8">
    <name type="scientific">Strongylus vulgaris</name>
    <name type="common">Blood worm</name>
    <dbReference type="NCBI Taxonomy" id="40348"/>
    <lineage>
        <taxon>Eukaryota</taxon>
        <taxon>Metazoa</taxon>
        <taxon>Ecdysozoa</taxon>
        <taxon>Nematoda</taxon>
        <taxon>Chromadorea</taxon>
        <taxon>Rhabditida</taxon>
        <taxon>Rhabditina</taxon>
        <taxon>Rhabditomorpha</taxon>
        <taxon>Strongyloidea</taxon>
        <taxon>Strongylidae</taxon>
        <taxon>Strongylus</taxon>
    </lineage>
</organism>
<evidence type="ECO:0000256" key="1">
    <source>
        <dbReference type="ARBA" id="ARBA00004141"/>
    </source>
</evidence>
<protein>
    <recommendedName>
        <fullName evidence="9">G-protein coupled receptors family 1 profile domain-containing protein</fullName>
    </recommendedName>
</protein>
<feature type="transmembrane region" description="Helical" evidence="6">
    <location>
        <begin position="54"/>
        <end position="72"/>
    </location>
</feature>
<dbReference type="GO" id="GO:0004984">
    <property type="term" value="F:olfactory receptor activity"/>
    <property type="evidence" value="ECO:0007669"/>
    <property type="project" value="TreeGrafter"/>
</dbReference>
<dbReference type="PANTHER" id="PTHR31357">
    <property type="entry name" value="SERPENTINE RECEPTOR CLASS ALPHA-10"/>
    <property type="match status" value="1"/>
</dbReference>
<comment type="subcellular location">
    <subcellularLocation>
        <location evidence="1">Membrane</location>
        <topology evidence="1">Multi-pass membrane protein</topology>
    </subcellularLocation>
</comment>
<keyword evidence="8" id="KW-1185">Reference proteome</keyword>
<accession>A0A3P7IM42</accession>
<dbReference type="AlphaFoldDB" id="A0A3P7IM42"/>
<comment type="similarity">
    <text evidence="5">Belongs to the nematode receptor-like protein sra family.</text>
</comment>
<evidence type="ECO:0000256" key="3">
    <source>
        <dbReference type="ARBA" id="ARBA00022989"/>
    </source>
</evidence>
<evidence type="ECO:0000313" key="7">
    <source>
        <dbReference type="EMBL" id="VDM70926.1"/>
    </source>
</evidence>
<reference evidence="7 8" key="1">
    <citation type="submission" date="2018-11" db="EMBL/GenBank/DDBJ databases">
        <authorList>
            <consortium name="Pathogen Informatics"/>
        </authorList>
    </citation>
    <scope>NUCLEOTIDE SEQUENCE [LARGE SCALE GENOMIC DNA]</scope>
</reference>
<keyword evidence="4 6" id="KW-0472">Membrane</keyword>
<dbReference type="InterPro" id="IPR000344">
    <property type="entry name" value="7TM_GPCR_serpentine_rcpt_Sra"/>
</dbReference>
<evidence type="ECO:0000313" key="8">
    <source>
        <dbReference type="Proteomes" id="UP000270094"/>
    </source>
</evidence>
<name>A0A3P7IM42_STRVU</name>
<dbReference type="InterPro" id="IPR051080">
    <property type="entry name" value="Nematode_rcpt-like_serp_alpha"/>
</dbReference>
<feature type="transmembrane region" description="Helical" evidence="6">
    <location>
        <begin position="140"/>
        <end position="161"/>
    </location>
</feature>
<proteinExistence type="inferred from homology"/>
<dbReference type="PANTHER" id="PTHR31357:SF5">
    <property type="entry name" value="SERPENTINE RECEPTOR CLASS ALPHA-1-RELATED"/>
    <property type="match status" value="1"/>
</dbReference>
<evidence type="ECO:0000256" key="5">
    <source>
        <dbReference type="ARBA" id="ARBA00037994"/>
    </source>
</evidence>
<dbReference type="Pfam" id="PF02117">
    <property type="entry name" value="7TM_GPCR_Sra"/>
    <property type="match status" value="1"/>
</dbReference>
<gene>
    <name evidence="7" type="ORF">SVUK_LOCUS5924</name>
</gene>
<dbReference type="GO" id="GO:0004930">
    <property type="term" value="F:G protein-coupled receptor activity"/>
    <property type="evidence" value="ECO:0007669"/>
    <property type="project" value="InterPro"/>
</dbReference>
<evidence type="ECO:0000256" key="4">
    <source>
        <dbReference type="ARBA" id="ARBA00023136"/>
    </source>
</evidence>
<evidence type="ECO:0008006" key="9">
    <source>
        <dbReference type="Google" id="ProtNLM"/>
    </source>
</evidence>
<feature type="transmembrane region" description="Helical" evidence="6">
    <location>
        <begin position="100"/>
        <end position="120"/>
    </location>
</feature>
<feature type="transmembrane region" description="Helical" evidence="6">
    <location>
        <begin position="20"/>
        <end position="42"/>
    </location>
</feature>
<sequence length="216" mass="24401">MKNVSQCLILRQIPTDPIFFGLHSSLAVTASLSVIFTILLGIRFYRRTTFHRNVQILIYLLFAYGIIFNSMVDGTYTFHVSHIIGEDSPCSLVFYTTECWWSLAPSITCITGFILIQAAFTIERVIATCRLGHYERKGKFVGPTLAVMVVLLSILCMNWGLGEADPNELRFHCAGIPASATPRMIVIYYIMLIVDVISMIVLAYCFYYNKKKLKSG</sequence>
<evidence type="ECO:0000256" key="2">
    <source>
        <dbReference type="ARBA" id="ARBA00022692"/>
    </source>
</evidence>
<dbReference type="Proteomes" id="UP000270094">
    <property type="component" value="Unassembled WGS sequence"/>
</dbReference>